<dbReference type="AlphaFoldDB" id="A0A1T0AUS0"/>
<proteinExistence type="predicted"/>
<dbReference type="Gene3D" id="3.40.50.2000">
    <property type="entry name" value="Glycogen Phosphorylase B"/>
    <property type="match status" value="1"/>
</dbReference>
<gene>
    <name evidence="1" type="ORF">B0187_01265</name>
</gene>
<protein>
    <submittedName>
        <fullName evidence="1">Uncharacterized protein</fullName>
    </submittedName>
</protein>
<comment type="caution">
    <text evidence="1">The sequence shown here is derived from an EMBL/GenBank/DDBJ whole genome shotgun (WGS) entry which is preliminary data.</text>
</comment>
<sequence length="510" mass="60319">MTEKTRTLVLAEDRFLHYFNPSWLEQFYLIPWQKGFGKKECLENIAEDQPFSIIFIDNSLEYNRNHFICWLYRLMNGGMLAVESNTRIAPQDIINILSGYVEYIENPNSNVWLFRKKAYNLDYDNFRNNLKNSIHQRDYRKALEHTNLLEIIDPFGITPILIKTKIYHILKLYNVSEQEWDSLIYRQHNPNIAYLKSLDIVAQGDYQRGFKLRMPLLSLKRRTDYFPNEELEKKRWQGENLAGKTFVIWTEFGLGDEIMFIQLAHYFKQTLKVKKLIVITQTPIVSLLKTHPDIDQVIDRKNIKEELGDFDYWVFPHDIMAFADRPFEEIPKRHPYLFADHQSVADKIKPNNKLKVAIVWRGDSNHENDHARSIHNLTYIEQLLKNSQFDWYCVQKICNEEETALLEKYQIPNVAENCQTMLETAAYLKNMDCLVTVDTSVAHLAGALGVKTLLMLPFIVDWRWKYHGTDNVWYPNMQSFRSLTLLPEWDNVIFDILQALEVHRLALNKA</sequence>
<dbReference type="OrthoDB" id="238183at2"/>
<dbReference type="RefSeq" id="WP_143413744.1">
    <property type="nucleotide sequence ID" value="NZ_MUYA01000002.1"/>
</dbReference>
<organism evidence="1 2">
    <name type="scientific">Haemophilus paracuniculus</name>
    <dbReference type="NCBI Taxonomy" id="734"/>
    <lineage>
        <taxon>Bacteria</taxon>
        <taxon>Pseudomonadati</taxon>
        <taxon>Pseudomonadota</taxon>
        <taxon>Gammaproteobacteria</taxon>
        <taxon>Pasteurellales</taxon>
        <taxon>Pasteurellaceae</taxon>
        <taxon>Haemophilus</taxon>
    </lineage>
</organism>
<dbReference type="Proteomes" id="UP000190867">
    <property type="component" value="Unassembled WGS sequence"/>
</dbReference>
<reference evidence="1 2" key="1">
    <citation type="submission" date="2017-02" db="EMBL/GenBank/DDBJ databases">
        <title>Draft genome sequence of Haemophilus paracuniculus CCUG 43573 type strain.</title>
        <authorList>
            <person name="Engstrom-Jakobsson H."/>
            <person name="Salva-Serra F."/>
            <person name="Thorell K."/>
            <person name="Gonzales-Siles L."/>
            <person name="Karlsson R."/>
            <person name="Boulund F."/>
            <person name="Engstrand L."/>
            <person name="Kristiansson E."/>
            <person name="Moore E."/>
        </authorList>
    </citation>
    <scope>NUCLEOTIDE SEQUENCE [LARGE SCALE GENOMIC DNA]</scope>
    <source>
        <strain evidence="1 2">CCUG 43573</strain>
    </source>
</reference>
<evidence type="ECO:0000313" key="1">
    <source>
        <dbReference type="EMBL" id="OOS00564.1"/>
    </source>
</evidence>
<dbReference type="SUPFAM" id="SSF53756">
    <property type="entry name" value="UDP-Glycosyltransferase/glycogen phosphorylase"/>
    <property type="match status" value="1"/>
</dbReference>
<name>A0A1T0AUS0_9PAST</name>
<dbReference type="STRING" id="734.B0187_01265"/>
<accession>A0A1T0AUS0</accession>
<keyword evidence="2" id="KW-1185">Reference proteome</keyword>
<dbReference type="EMBL" id="MUYA01000002">
    <property type="protein sequence ID" value="OOS00564.1"/>
    <property type="molecule type" value="Genomic_DNA"/>
</dbReference>
<evidence type="ECO:0000313" key="2">
    <source>
        <dbReference type="Proteomes" id="UP000190867"/>
    </source>
</evidence>